<dbReference type="Proteomes" id="UP000314982">
    <property type="component" value="Unassembled WGS sequence"/>
</dbReference>
<evidence type="ECO:0000256" key="4">
    <source>
        <dbReference type="ARBA" id="ARBA00023157"/>
    </source>
</evidence>
<dbReference type="InterPro" id="IPR001314">
    <property type="entry name" value="Peptidase_S1A"/>
</dbReference>
<evidence type="ECO:0000313" key="6">
    <source>
        <dbReference type="Ensembl" id="ENSHHUP00000054341.1"/>
    </source>
</evidence>
<dbReference type="FunFam" id="2.40.10.10:FF:000068">
    <property type="entry name" value="transmembrane protease serine 2"/>
    <property type="match status" value="1"/>
</dbReference>
<dbReference type="InterPro" id="IPR009003">
    <property type="entry name" value="Peptidase_S1_PA"/>
</dbReference>
<reference evidence="7" key="1">
    <citation type="submission" date="2018-06" db="EMBL/GenBank/DDBJ databases">
        <title>Genome assembly of Danube salmon.</title>
        <authorList>
            <person name="Macqueen D.J."/>
            <person name="Gundappa M.K."/>
        </authorList>
    </citation>
    <scope>NUCLEOTIDE SEQUENCE [LARGE SCALE GENOMIC DNA]</scope>
</reference>
<dbReference type="CDD" id="cd00190">
    <property type="entry name" value="Tryp_SPc"/>
    <property type="match status" value="1"/>
</dbReference>
<keyword evidence="2" id="KW-0378">Hydrolase</keyword>
<dbReference type="SMART" id="SM00020">
    <property type="entry name" value="Tryp_SPc"/>
    <property type="match status" value="1"/>
</dbReference>
<dbReference type="GO" id="GO:0004252">
    <property type="term" value="F:serine-type endopeptidase activity"/>
    <property type="evidence" value="ECO:0007669"/>
    <property type="project" value="InterPro"/>
</dbReference>
<dbReference type="InterPro" id="IPR001254">
    <property type="entry name" value="Trypsin_dom"/>
</dbReference>
<dbReference type="PANTHER" id="PTHR24252">
    <property type="entry name" value="ACROSIN-RELATED"/>
    <property type="match status" value="1"/>
</dbReference>
<evidence type="ECO:0000259" key="5">
    <source>
        <dbReference type="PROSITE" id="PS50240"/>
    </source>
</evidence>
<name>A0A4W5NQB1_9TELE</name>
<accession>A0A4W5NQB1</accession>
<evidence type="ECO:0000256" key="2">
    <source>
        <dbReference type="ARBA" id="ARBA00022801"/>
    </source>
</evidence>
<keyword evidence="7" id="KW-1185">Reference proteome</keyword>
<reference evidence="6" key="2">
    <citation type="submission" date="2025-08" db="UniProtKB">
        <authorList>
            <consortium name="Ensembl"/>
        </authorList>
    </citation>
    <scope>IDENTIFICATION</scope>
</reference>
<dbReference type="Gene3D" id="2.40.10.10">
    <property type="entry name" value="Trypsin-like serine proteases"/>
    <property type="match status" value="1"/>
</dbReference>
<feature type="domain" description="Peptidase S1" evidence="5">
    <location>
        <begin position="1"/>
        <end position="157"/>
    </location>
</feature>
<dbReference type="InterPro" id="IPR018114">
    <property type="entry name" value="TRYPSIN_HIS"/>
</dbReference>
<reference evidence="6" key="3">
    <citation type="submission" date="2025-09" db="UniProtKB">
        <authorList>
            <consortium name="Ensembl"/>
        </authorList>
    </citation>
    <scope>IDENTIFICATION</scope>
</reference>
<evidence type="ECO:0000256" key="3">
    <source>
        <dbReference type="ARBA" id="ARBA00022825"/>
    </source>
</evidence>
<dbReference type="Pfam" id="PF00089">
    <property type="entry name" value="Trypsin"/>
    <property type="match status" value="1"/>
</dbReference>
<protein>
    <recommendedName>
        <fullName evidence="5">Peptidase S1 domain-containing protein</fullName>
    </recommendedName>
</protein>
<keyword evidence="4" id="KW-1015">Disulfide bond</keyword>
<dbReference type="PANTHER" id="PTHR24252:SF7">
    <property type="entry name" value="HYALIN"/>
    <property type="match status" value="1"/>
</dbReference>
<keyword evidence="3" id="KW-0720">Serine protease</keyword>
<sequence>MLAEDKWGWQSSLHWRGKHVCGGAIITPRWIVTAAHCFIQYNMLHESEWQVVVDTLSLTDTSVGQRYRALQILYHPSFSRNNNDYDLGLLRTVADIDMGGGVRPVCMPSPRESFLPGAPCWVTGWGYTKEGGESRSQIFPHHFLMIFDSTDWMIALI</sequence>
<dbReference type="PROSITE" id="PS00134">
    <property type="entry name" value="TRYPSIN_HIS"/>
    <property type="match status" value="1"/>
</dbReference>
<evidence type="ECO:0000256" key="1">
    <source>
        <dbReference type="ARBA" id="ARBA00022670"/>
    </source>
</evidence>
<dbReference type="STRING" id="62062.ENSHHUP00000054341"/>
<dbReference type="SUPFAM" id="SSF50494">
    <property type="entry name" value="Trypsin-like serine proteases"/>
    <property type="match status" value="1"/>
</dbReference>
<dbReference type="GO" id="GO:0006508">
    <property type="term" value="P:proteolysis"/>
    <property type="evidence" value="ECO:0007669"/>
    <property type="project" value="UniProtKB-KW"/>
</dbReference>
<organism evidence="6 7">
    <name type="scientific">Hucho hucho</name>
    <name type="common">huchen</name>
    <dbReference type="NCBI Taxonomy" id="62062"/>
    <lineage>
        <taxon>Eukaryota</taxon>
        <taxon>Metazoa</taxon>
        <taxon>Chordata</taxon>
        <taxon>Craniata</taxon>
        <taxon>Vertebrata</taxon>
        <taxon>Euteleostomi</taxon>
        <taxon>Actinopterygii</taxon>
        <taxon>Neopterygii</taxon>
        <taxon>Teleostei</taxon>
        <taxon>Protacanthopterygii</taxon>
        <taxon>Salmoniformes</taxon>
        <taxon>Salmonidae</taxon>
        <taxon>Salmoninae</taxon>
        <taxon>Hucho</taxon>
    </lineage>
</organism>
<dbReference type="Ensembl" id="ENSHHUT00000056228.1">
    <property type="protein sequence ID" value="ENSHHUP00000054341.1"/>
    <property type="gene ID" value="ENSHHUG00000032605.1"/>
</dbReference>
<dbReference type="GeneTree" id="ENSGT00940000159163"/>
<dbReference type="InterPro" id="IPR043504">
    <property type="entry name" value="Peptidase_S1_PA_chymotrypsin"/>
</dbReference>
<proteinExistence type="predicted"/>
<dbReference type="PRINTS" id="PR00722">
    <property type="entry name" value="CHYMOTRYPSIN"/>
</dbReference>
<dbReference type="AlphaFoldDB" id="A0A4W5NQB1"/>
<keyword evidence="1" id="KW-0645">Protease</keyword>
<evidence type="ECO:0000313" key="7">
    <source>
        <dbReference type="Proteomes" id="UP000314982"/>
    </source>
</evidence>
<dbReference type="PROSITE" id="PS50240">
    <property type="entry name" value="TRYPSIN_DOM"/>
    <property type="match status" value="1"/>
</dbReference>